<dbReference type="EMBL" id="GALX01004430">
    <property type="protein sequence ID" value="JAB64036.1"/>
    <property type="molecule type" value="Transcribed_RNA"/>
</dbReference>
<dbReference type="GO" id="GO:0030424">
    <property type="term" value="C:axon"/>
    <property type="evidence" value="ECO:0007669"/>
    <property type="project" value="TreeGrafter"/>
</dbReference>
<feature type="signal peptide" evidence="4">
    <location>
        <begin position="1"/>
        <end position="19"/>
    </location>
</feature>
<evidence type="ECO:0000313" key="5">
    <source>
        <dbReference type="EMBL" id="JAB64036.1"/>
    </source>
</evidence>
<dbReference type="PANTHER" id="PTHR12394">
    <property type="entry name" value="ZYGIN"/>
    <property type="match status" value="1"/>
</dbReference>
<proteinExistence type="inferred from homology"/>
<reference evidence="5" key="1">
    <citation type="submission" date="2013-07" db="EMBL/GenBank/DDBJ databases">
        <title>Midgut Transcriptome Profiling of Anoplphora glabripennis, a Lignocellulose Degrading, Wood-Boring Cerambycid.</title>
        <authorList>
            <person name="Scully E.D."/>
            <person name="Hoover K."/>
            <person name="Carlson J.E."/>
            <person name="Tien M."/>
            <person name="Geib S.M."/>
        </authorList>
    </citation>
    <scope>NUCLEOTIDE SEQUENCE</scope>
</reference>
<dbReference type="OrthoDB" id="7959977at2759"/>
<protein>
    <submittedName>
        <fullName evidence="5">Fasciculation and elongation protein zeta-2</fullName>
    </submittedName>
</protein>
<evidence type="ECO:0000256" key="2">
    <source>
        <dbReference type="ARBA" id="ARBA00022553"/>
    </source>
</evidence>
<dbReference type="Pfam" id="PF07763">
    <property type="entry name" value="FEZ"/>
    <property type="match status" value="1"/>
</dbReference>
<evidence type="ECO:0000256" key="4">
    <source>
        <dbReference type="SAM" id="SignalP"/>
    </source>
</evidence>
<accession>V5I8M4</accession>
<feature type="chain" id="PRO_5004736631" evidence="4">
    <location>
        <begin position="20"/>
        <end position="422"/>
    </location>
</feature>
<keyword evidence="3" id="KW-0175">Coiled coil</keyword>
<keyword evidence="2" id="KW-0597">Phosphoprotein</keyword>
<dbReference type="GO" id="GO:0005737">
    <property type="term" value="C:cytoplasm"/>
    <property type="evidence" value="ECO:0007669"/>
    <property type="project" value="TreeGrafter"/>
</dbReference>
<dbReference type="AlphaFoldDB" id="V5I8M4"/>
<dbReference type="PANTHER" id="PTHR12394:SF12">
    <property type="entry name" value="LD08195P"/>
    <property type="match status" value="1"/>
</dbReference>
<feature type="non-terminal residue" evidence="5">
    <location>
        <position position="1"/>
    </location>
</feature>
<evidence type="ECO:0000256" key="1">
    <source>
        <dbReference type="ARBA" id="ARBA00006788"/>
    </source>
</evidence>
<comment type="similarity">
    <text evidence="1">Belongs to the zygin family.</text>
</comment>
<organism evidence="5">
    <name type="scientific">Anoplophora glabripennis</name>
    <name type="common">Asian longhorn beetle</name>
    <name type="synonym">Anoplophora nobilis</name>
    <dbReference type="NCBI Taxonomy" id="217634"/>
    <lineage>
        <taxon>Eukaryota</taxon>
        <taxon>Metazoa</taxon>
        <taxon>Ecdysozoa</taxon>
        <taxon>Arthropoda</taxon>
        <taxon>Hexapoda</taxon>
        <taxon>Insecta</taxon>
        <taxon>Pterygota</taxon>
        <taxon>Neoptera</taxon>
        <taxon>Endopterygota</taxon>
        <taxon>Coleoptera</taxon>
        <taxon>Polyphaga</taxon>
        <taxon>Cucujiformia</taxon>
        <taxon>Chrysomeloidea</taxon>
        <taxon>Cerambycidae</taxon>
        <taxon>Lamiinae</taxon>
        <taxon>Lamiini</taxon>
        <taxon>Anoplophora</taxon>
    </lineage>
</organism>
<dbReference type="InterPro" id="IPR011680">
    <property type="entry name" value="FEZ"/>
</dbReference>
<sequence length="422" mass="47698">VVVVGVVLWRGLCVALVVAMRDLASKMAELKFEAPLAQFEETDEWGSTEFQTANLKNENELNNINMNRKNKDLNDVLNDFSEDIINNSNPDNLPPKTIILKNGDTASVADNFTETFSGSLEDLVNTFDEKITKCFGNYEESVEKLAPVQVRTQEEIMNECQMWWTITGNFGNILPIDWSKSYARKLQINALHLEKEPQTPEDDLDLSSEDEAVASDLDMHALILGGLNQDTEPLKTADEVIQEIDDMMQDETSSLDGSPGSRDSLIENNEVMEKAKEVLSSPLYEDKLRDLSLSQLNELFLELEVLIREFSETLISELALRDELEYEKELKNTFISLLLAVQNKRRQYHVEKKRNAKNSVLKTPSGLDPKYLTTVIPYHIDSGPPDNQTLQVLIKILKAINEDSPTVPTLLTDYILKVICPT</sequence>
<keyword evidence="4" id="KW-0732">Signal</keyword>
<evidence type="ECO:0000256" key="3">
    <source>
        <dbReference type="ARBA" id="ARBA00023054"/>
    </source>
</evidence>
<name>V5I8M4_ANOGL</name>
<gene>
    <name evidence="5" type="primary">FEZ2</name>
</gene>